<gene>
    <name evidence="1" type="ORF">B0T26DRAFT_695097</name>
</gene>
<evidence type="ECO:0000313" key="1">
    <source>
        <dbReference type="EMBL" id="KAK0727586.1"/>
    </source>
</evidence>
<reference evidence="1" key="1">
    <citation type="submission" date="2023-06" db="EMBL/GenBank/DDBJ databases">
        <title>Genome-scale phylogeny and comparative genomics of the fungal order Sordariales.</title>
        <authorList>
            <consortium name="Lawrence Berkeley National Laboratory"/>
            <person name="Hensen N."/>
            <person name="Bonometti L."/>
            <person name="Westerberg I."/>
            <person name="Brannstrom I.O."/>
            <person name="Guillou S."/>
            <person name="Cros-Aarteil S."/>
            <person name="Calhoun S."/>
            <person name="Haridas S."/>
            <person name="Kuo A."/>
            <person name="Mondo S."/>
            <person name="Pangilinan J."/>
            <person name="Riley R."/>
            <person name="LaButti K."/>
            <person name="Andreopoulos B."/>
            <person name="Lipzen A."/>
            <person name="Chen C."/>
            <person name="Yanf M."/>
            <person name="Daum C."/>
            <person name="Ng V."/>
            <person name="Clum A."/>
            <person name="Steindorff A."/>
            <person name="Ohm R."/>
            <person name="Martin F."/>
            <person name="Silar P."/>
            <person name="Natvig D."/>
            <person name="Lalanne C."/>
            <person name="Gautier V."/>
            <person name="Ament-velasquez S.L."/>
            <person name="Kruys A."/>
            <person name="Hutchinson M.I."/>
            <person name="Powell A.J."/>
            <person name="Barry K."/>
            <person name="Miller A.N."/>
            <person name="Grigoriev I.V."/>
            <person name="Debuchy R."/>
            <person name="Gladieux P."/>
            <person name="Thoren M.H."/>
            <person name="Johannesson H."/>
        </authorList>
    </citation>
    <scope>NUCLEOTIDE SEQUENCE</scope>
    <source>
        <strain evidence="1">SMH2392-1A</strain>
    </source>
</reference>
<accession>A0AA40B4J5</accession>
<keyword evidence="2" id="KW-1185">Reference proteome</keyword>
<evidence type="ECO:0000313" key="2">
    <source>
        <dbReference type="Proteomes" id="UP001172101"/>
    </source>
</evidence>
<dbReference type="EMBL" id="JAUIRO010000002">
    <property type="protein sequence ID" value="KAK0727586.1"/>
    <property type="molecule type" value="Genomic_DNA"/>
</dbReference>
<dbReference type="Proteomes" id="UP001172101">
    <property type="component" value="Unassembled WGS sequence"/>
</dbReference>
<name>A0AA40B4J5_9PEZI</name>
<comment type="caution">
    <text evidence="1">The sequence shown here is derived from an EMBL/GenBank/DDBJ whole genome shotgun (WGS) entry which is preliminary data.</text>
</comment>
<organism evidence="1 2">
    <name type="scientific">Lasiosphaeria miniovina</name>
    <dbReference type="NCBI Taxonomy" id="1954250"/>
    <lineage>
        <taxon>Eukaryota</taxon>
        <taxon>Fungi</taxon>
        <taxon>Dikarya</taxon>
        <taxon>Ascomycota</taxon>
        <taxon>Pezizomycotina</taxon>
        <taxon>Sordariomycetes</taxon>
        <taxon>Sordariomycetidae</taxon>
        <taxon>Sordariales</taxon>
        <taxon>Lasiosphaeriaceae</taxon>
        <taxon>Lasiosphaeria</taxon>
    </lineage>
</organism>
<dbReference type="GeneID" id="85324546"/>
<protein>
    <submittedName>
        <fullName evidence="1">Uncharacterized protein</fullName>
    </submittedName>
</protein>
<sequence length="74" mass="8560">MRPIRKCSVRLVAKTWESARSRAISGAHGDLFADRPGVHRAQGRDPDWLLIVLYRSWQNALSLGERFCSYQCIW</sequence>
<dbReference type="AlphaFoldDB" id="A0AA40B4J5"/>
<feature type="non-terminal residue" evidence="1">
    <location>
        <position position="74"/>
    </location>
</feature>
<proteinExistence type="predicted"/>
<dbReference type="RefSeq" id="XP_060300441.1">
    <property type="nucleotide sequence ID" value="XM_060441276.1"/>
</dbReference>